<dbReference type="InterPro" id="IPR000073">
    <property type="entry name" value="AB_hydrolase_1"/>
</dbReference>
<dbReference type="AlphaFoldDB" id="A0A2X4TVN6"/>
<gene>
    <name evidence="3" type="primary">pip_2</name>
    <name evidence="3" type="ORF">NCTC10994_01544</name>
</gene>
<dbReference type="Gene3D" id="3.40.50.1820">
    <property type="entry name" value="alpha/beta hydrolase"/>
    <property type="match status" value="1"/>
</dbReference>
<proteinExistence type="predicted"/>
<dbReference type="InterPro" id="IPR029058">
    <property type="entry name" value="AB_hydrolase_fold"/>
</dbReference>
<name>A0A2X4TVN6_9NOCA</name>
<feature type="domain" description="AB hydrolase-1" evidence="2">
    <location>
        <begin position="44"/>
        <end position="152"/>
    </location>
</feature>
<feature type="region of interest" description="Disordered" evidence="1">
    <location>
        <begin position="483"/>
        <end position="502"/>
    </location>
</feature>
<dbReference type="KEGG" id="rcr:NCTC10994_01544"/>
<protein>
    <submittedName>
        <fullName evidence="3">Hydrolase</fullName>
        <ecNumber evidence="3">3.4.11.5</ecNumber>
    </submittedName>
</protein>
<dbReference type="SUPFAM" id="SSF53474">
    <property type="entry name" value="alpha/beta-Hydrolases"/>
    <property type="match status" value="1"/>
</dbReference>
<dbReference type="PANTHER" id="PTHR43433">
    <property type="entry name" value="HYDROLASE, ALPHA/BETA FOLD FAMILY PROTEIN"/>
    <property type="match status" value="1"/>
</dbReference>
<dbReference type="PANTHER" id="PTHR43433:SF5">
    <property type="entry name" value="AB HYDROLASE-1 DOMAIN-CONTAINING PROTEIN"/>
    <property type="match status" value="1"/>
</dbReference>
<dbReference type="STRING" id="1219011.GCA_001895045_01853"/>
<organism evidence="3 4">
    <name type="scientific">Rhodococcus coprophilus</name>
    <dbReference type="NCBI Taxonomy" id="38310"/>
    <lineage>
        <taxon>Bacteria</taxon>
        <taxon>Bacillati</taxon>
        <taxon>Actinomycetota</taxon>
        <taxon>Actinomycetes</taxon>
        <taxon>Mycobacteriales</taxon>
        <taxon>Nocardiaceae</taxon>
        <taxon>Rhodococcus</taxon>
    </lineage>
</organism>
<dbReference type="InterPro" id="IPR050471">
    <property type="entry name" value="AB_hydrolase"/>
</dbReference>
<keyword evidence="3" id="KW-0378">Hydrolase</keyword>
<evidence type="ECO:0000259" key="2">
    <source>
        <dbReference type="Pfam" id="PF00561"/>
    </source>
</evidence>
<dbReference type="Proteomes" id="UP000249091">
    <property type="component" value="Chromosome 1"/>
</dbReference>
<evidence type="ECO:0000313" key="3">
    <source>
        <dbReference type="EMBL" id="SQI30389.1"/>
    </source>
</evidence>
<dbReference type="EMBL" id="LS483468">
    <property type="protein sequence ID" value="SQI30389.1"/>
    <property type="molecule type" value="Genomic_DNA"/>
</dbReference>
<evidence type="ECO:0000256" key="1">
    <source>
        <dbReference type="SAM" id="MobiDB-lite"/>
    </source>
</evidence>
<dbReference type="Pfam" id="PF00561">
    <property type="entry name" value="Abhydrolase_1"/>
    <property type="match status" value="1"/>
</dbReference>
<sequence length="517" mass="55510">MEKQARRIVGRQGGTISRPLHPESSERFNLAYVRTGPRTQLPTLVLPGGPGLASVVPYRSFRKLAARRNLDLLMVEHRGVGLSGRTQDGAALPRESVTIESAADDVVAVLDDVGAKKAVIVGSSYGSYLAQAVAVRHPDRVESLVLDSPMLSVTGDLAAVRAHRRSVLWEGDSPAHGRVAELVRHLADAGEPMRALGQVVQVVYEFAGPEILERLLRARLRGRLGRLWSSLTHLSTGELEGAGTPFYMEPAPVAGIAYGQLGYGLPPDGGPLDPQLTFAEAAVRQPDYTGEPLDLPAELPNYRWPTVVVSGDRDLRTPRPVAERIVELAPQGVLVPLANSGHSALDTHQLALLDVIHATLRGGVDSAAHDGEPNCSVASQGGLEARRDSADRCCPGDDETVALTSRCRRSHLARASFNSFFRLASTRPWVIRGGTASDAYCRVLRQPCGVGLWSTSSRTQMRCFIDLGGAASARELRTIPPGRVPPRTRRVGTTGLGQTGLRNQGSSRELLPILPTC</sequence>
<reference evidence="3 4" key="1">
    <citation type="submission" date="2018-06" db="EMBL/GenBank/DDBJ databases">
        <authorList>
            <consortium name="Pathogen Informatics"/>
            <person name="Doyle S."/>
        </authorList>
    </citation>
    <scope>NUCLEOTIDE SEQUENCE [LARGE SCALE GENOMIC DNA]</scope>
    <source>
        <strain evidence="3 4">NCTC10994</strain>
    </source>
</reference>
<keyword evidence="3" id="KW-0031">Aminopeptidase</keyword>
<accession>A0A2X4TVN6</accession>
<dbReference type="EC" id="3.4.11.5" evidence="3"/>
<keyword evidence="4" id="KW-1185">Reference proteome</keyword>
<keyword evidence="3" id="KW-0645">Protease</keyword>
<evidence type="ECO:0000313" key="4">
    <source>
        <dbReference type="Proteomes" id="UP000249091"/>
    </source>
</evidence>
<dbReference type="GO" id="GO:0004177">
    <property type="term" value="F:aminopeptidase activity"/>
    <property type="evidence" value="ECO:0007669"/>
    <property type="project" value="UniProtKB-KW"/>
</dbReference>
<feature type="region of interest" description="Disordered" evidence="1">
    <location>
        <begin position="1"/>
        <end position="21"/>
    </location>
</feature>